<dbReference type="PANTHER" id="PTHR47417">
    <property type="entry name" value="SMR DOMAIN-CONTAINING PROTEIN YPL199C"/>
    <property type="match status" value="1"/>
</dbReference>
<feature type="compositionally biased region" description="Basic and acidic residues" evidence="1">
    <location>
        <begin position="62"/>
        <end position="85"/>
    </location>
</feature>
<accession>A0AAD4L474</accession>
<dbReference type="Pfam" id="PF01713">
    <property type="entry name" value="Smr"/>
    <property type="match status" value="1"/>
</dbReference>
<dbReference type="Proteomes" id="UP001201163">
    <property type="component" value="Unassembled WGS sequence"/>
</dbReference>
<dbReference type="SMART" id="SM00463">
    <property type="entry name" value="SMR"/>
    <property type="match status" value="1"/>
</dbReference>
<dbReference type="Gene3D" id="3.30.1370.110">
    <property type="match status" value="1"/>
</dbReference>
<dbReference type="InterPro" id="IPR002625">
    <property type="entry name" value="Smr_dom"/>
</dbReference>
<reference evidence="3" key="1">
    <citation type="submission" date="2022-01" db="EMBL/GenBank/DDBJ databases">
        <title>Comparative genomics reveals a dynamic genome evolution in the ectomycorrhizal milk-cap (Lactarius) mushrooms.</title>
        <authorList>
            <consortium name="DOE Joint Genome Institute"/>
            <person name="Lebreton A."/>
            <person name="Tang N."/>
            <person name="Kuo A."/>
            <person name="LaButti K."/>
            <person name="Drula E."/>
            <person name="Barry K."/>
            <person name="Clum A."/>
            <person name="Lipzen A."/>
            <person name="Mousain D."/>
            <person name="Ng V."/>
            <person name="Wang R."/>
            <person name="Wang X."/>
            <person name="Dai Y."/>
            <person name="Henrissat B."/>
            <person name="Grigoriev I.V."/>
            <person name="Guerin-Laguette A."/>
            <person name="Yu F."/>
            <person name="Martin F.M."/>
        </authorList>
    </citation>
    <scope>NUCLEOTIDE SEQUENCE</scope>
    <source>
        <strain evidence="3">QP</strain>
    </source>
</reference>
<dbReference type="InterPro" id="IPR036063">
    <property type="entry name" value="Smr_dom_sf"/>
</dbReference>
<feature type="region of interest" description="Disordered" evidence="1">
    <location>
        <begin position="1"/>
        <end position="99"/>
    </location>
</feature>
<sequence length="223" mass="25255">MNSILRSSQKGKARDEQRGDYSRISDDDVYPPQESHELAEDIARDVTASGAQPGPSGRSRSKKLEKAGNLKKAENLREQARKKGEEEEELREQAQNAREQGDSILEKALMELANICRNIMMRLNWEAGNIIFRVMNWNAKPGKVNLRFLHVPEAINKAKEKIKEAMSKRQRTIRFITGKGKRSKNGPKILPALQEYITKRGLESELDPDNGGVLIVHLPEQES</sequence>
<gene>
    <name evidence="3" type="ORF">EDB92DRAFT_422387</name>
</gene>
<proteinExistence type="predicted"/>
<protein>
    <recommendedName>
        <fullName evidence="2">Smr domain-containing protein</fullName>
    </recommendedName>
</protein>
<feature type="compositionally biased region" description="Basic and acidic residues" evidence="1">
    <location>
        <begin position="34"/>
        <end position="44"/>
    </location>
</feature>
<dbReference type="EMBL" id="JAKELL010000184">
    <property type="protein sequence ID" value="KAH8979135.1"/>
    <property type="molecule type" value="Genomic_DNA"/>
</dbReference>
<feature type="compositionally biased region" description="Basic and acidic residues" evidence="1">
    <location>
        <begin position="12"/>
        <end position="26"/>
    </location>
</feature>
<evidence type="ECO:0000313" key="3">
    <source>
        <dbReference type="EMBL" id="KAH8979135.1"/>
    </source>
</evidence>
<dbReference type="InterPro" id="IPR053020">
    <property type="entry name" value="Smr_domain_protein"/>
</dbReference>
<comment type="caution">
    <text evidence="3">The sequence shown here is derived from an EMBL/GenBank/DDBJ whole genome shotgun (WGS) entry which is preliminary data.</text>
</comment>
<organism evidence="3 4">
    <name type="scientific">Lactarius akahatsu</name>
    <dbReference type="NCBI Taxonomy" id="416441"/>
    <lineage>
        <taxon>Eukaryota</taxon>
        <taxon>Fungi</taxon>
        <taxon>Dikarya</taxon>
        <taxon>Basidiomycota</taxon>
        <taxon>Agaricomycotina</taxon>
        <taxon>Agaricomycetes</taxon>
        <taxon>Russulales</taxon>
        <taxon>Russulaceae</taxon>
        <taxon>Lactarius</taxon>
    </lineage>
</organism>
<dbReference type="PANTHER" id="PTHR47417:SF1">
    <property type="entry name" value="SMR DOMAIN-CONTAINING PROTEIN YPL199C"/>
    <property type="match status" value="1"/>
</dbReference>
<evidence type="ECO:0000259" key="2">
    <source>
        <dbReference type="PROSITE" id="PS50828"/>
    </source>
</evidence>
<name>A0AAD4L474_9AGAM</name>
<feature type="domain" description="Smr" evidence="2">
    <location>
        <begin position="144"/>
        <end position="219"/>
    </location>
</feature>
<feature type="compositionally biased region" description="Polar residues" evidence="1">
    <location>
        <begin position="1"/>
        <end position="10"/>
    </location>
</feature>
<dbReference type="AlphaFoldDB" id="A0AAD4L474"/>
<dbReference type="PROSITE" id="PS50828">
    <property type="entry name" value="SMR"/>
    <property type="match status" value="1"/>
</dbReference>
<dbReference type="SUPFAM" id="SSF160443">
    <property type="entry name" value="SMR domain-like"/>
    <property type="match status" value="1"/>
</dbReference>
<evidence type="ECO:0000256" key="1">
    <source>
        <dbReference type="SAM" id="MobiDB-lite"/>
    </source>
</evidence>
<keyword evidence="4" id="KW-1185">Reference proteome</keyword>
<evidence type="ECO:0000313" key="4">
    <source>
        <dbReference type="Proteomes" id="UP001201163"/>
    </source>
</evidence>